<dbReference type="SUPFAM" id="SSF54909">
    <property type="entry name" value="Dimeric alpha+beta barrel"/>
    <property type="match status" value="1"/>
</dbReference>
<dbReference type="Gene3D" id="3.30.70.100">
    <property type="match status" value="1"/>
</dbReference>
<dbReference type="EMBL" id="RBNJ01000164">
    <property type="protein sequence ID" value="RUS35239.1"/>
    <property type="molecule type" value="Genomic_DNA"/>
</dbReference>
<evidence type="ECO:0000259" key="1">
    <source>
        <dbReference type="PROSITE" id="PS51502"/>
    </source>
</evidence>
<dbReference type="AlphaFoldDB" id="A0A433QZM3"/>
<dbReference type="Pfam" id="PF07876">
    <property type="entry name" value="Dabb"/>
    <property type="match status" value="1"/>
</dbReference>
<dbReference type="Proteomes" id="UP000274822">
    <property type="component" value="Unassembled WGS sequence"/>
</dbReference>
<comment type="caution">
    <text evidence="2">The sequence shown here is derived from an EMBL/GenBank/DDBJ whole genome shotgun (WGS) entry which is preliminary data.</text>
</comment>
<dbReference type="SMART" id="SM00886">
    <property type="entry name" value="Dabb"/>
    <property type="match status" value="1"/>
</dbReference>
<name>A0A433QZM3_9FUNG</name>
<evidence type="ECO:0000313" key="2">
    <source>
        <dbReference type="EMBL" id="RUS35239.1"/>
    </source>
</evidence>
<proteinExistence type="predicted"/>
<reference evidence="2 3" key="1">
    <citation type="journal article" date="2018" name="New Phytol.">
        <title>Phylogenomics of Endogonaceae and evolution of mycorrhizas within Mucoromycota.</title>
        <authorList>
            <person name="Chang Y."/>
            <person name="Desiro A."/>
            <person name="Na H."/>
            <person name="Sandor L."/>
            <person name="Lipzen A."/>
            <person name="Clum A."/>
            <person name="Barry K."/>
            <person name="Grigoriev I.V."/>
            <person name="Martin F.M."/>
            <person name="Stajich J.E."/>
            <person name="Smith M.E."/>
            <person name="Bonito G."/>
            <person name="Spatafora J.W."/>
        </authorList>
    </citation>
    <scope>NUCLEOTIDE SEQUENCE [LARGE SCALE GENOMIC DNA]</scope>
    <source>
        <strain evidence="2 3">AD002</strain>
    </source>
</reference>
<sequence length="113" mass="13119">MTITHTVVFRFNIESTDVQAVIKQFHNLKNVCVRQGREYIQSIESGVNISEEGLDRGFTYVFIVKFDNKSDLDYYVNDDIEHKNFKLAVDPVLIKGEHDNGALVFDFECIERK</sequence>
<protein>
    <submittedName>
        <fullName evidence="2">Stress responsive A/B barrel domain-containing protein</fullName>
    </submittedName>
</protein>
<keyword evidence="3" id="KW-1185">Reference proteome</keyword>
<dbReference type="PROSITE" id="PS51502">
    <property type="entry name" value="S_R_A_B_BARREL"/>
    <property type="match status" value="1"/>
</dbReference>
<accession>A0A433QZM3</accession>
<evidence type="ECO:0000313" key="3">
    <source>
        <dbReference type="Proteomes" id="UP000274822"/>
    </source>
</evidence>
<organism evidence="2 3">
    <name type="scientific">Jimgerdemannia flammicorona</name>
    <dbReference type="NCBI Taxonomy" id="994334"/>
    <lineage>
        <taxon>Eukaryota</taxon>
        <taxon>Fungi</taxon>
        <taxon>Fungi incertae sedis</taxon>
        <taxon>Mucoromycota</taxon>
        <taxon>Mucoromycotina</taxon>
        <taxon>Endogonomycetes</taxon>
        <taxon>Endogonales</taxon>
        <taxon>Endogonaceae</taxon>
        <taxon>Jimgerdemannia</taxon>
    </lineage>
</organism>
<feature type="domain" description="Stress-response A/B barrel" evidence="1">
    <location>
        <begin position="3"/>
        <end position="107"/>
    </location>
</feature>
<gene>
    <name evidence="2" type="ORF">BC938DRAFT_473785</name>
</gene>
<dbReference type="InterPro" id="IPR013097">
    <property type="entry name" value="Dabb"/>
</dbReference>
<dbReference type="InterPro" id="IPR011008">
    <property type="entry name" value="Dimeric_a/b-barrel"/>
</dbReference>